<reference evidence="1 2" key="1">
    <citation type="journal article" date="2020" name="Int. J. Syst. Evol. Microbiol.">
        <title>Paraburkholderia madseniana sp. nov., a phenolic acid-degrading bacterium isolated from acidic forest soil.</title>
        <authorList>
            <person name="Wilhelm R.C."/>
            <person name="Murphy S.J.L."/>
            <person name="Feriancek N.M."/>
            <person name="Karasz D.C."/>
            <person name="DeRito C.M."/>
            <person name="Newman J.D."/>
            <person name="Buckley D.H."/>
        </authorList>
    </citation>
    <scope>NUCLEOTIDE SEQUENCE [LARGE SCALE GENOMIC DNA]</scope>
    <source>
        <strain evidence="1 2">RP11</strain>
    </source>
</reference>
<name>A0A6N6WBC9_9BURK</name>
<dbReference type="OrthoDB" id="9830592at2"/>
<organism evidence="1 2">
    <name type="scientific">Paraburkholderia madseniana</name>
    <dbReference type="NCBI Taxonomy" id="2599607"/>
    <lineage>
        <taxon>Bacteria</taxon>
        <taxon>Pseudomonadati</taxon>
        <taxon>Pseudomonadota</taxon>
        <taxon>Betaproteobacteria</taxon>
        <taxon>Burkholderiales</taxon>
        <taxon>Burkholderiaceae</taxon>
        <taxon>Paraburkholderia</taxon>
    </lineage>
</organism>
<comment type="caution">
    <text evidence="1">The sequence shown here is derived from an EMBL/GenBank/DDBJ whole genome shotgun (WGS) entry which is preliminary data.</text>
</comment>
<accession>A0A6N6WBC9</accession>
<evidence type="ECO:0000313" key="1">
    <source>
        <dbReference type="EMBL" id="KAE8757208.1"/>
    </source>
</evidence>
<dbReference type="Proteomes" id="UP000463700">
    <property type="component" value="Unassembled WGS sequence"/>
</dbReference>
<sequence>MTSNRALKPVIFPETAAEGYFVHARYGDEQLMSPEAGTFYVELETAIALGLAWVNDCHTIDPKTLRVSSVCRRNRDIIAMVFRFRDVRRCGVLIARSGFEPPRREKPLQLHQRWWEKLMR</sequence>
<protein>
    <submittedName>
        <fullName evidence="1">Uncharacterized protein</fullName>
    </submittedName>
</protein>
<evidence type="ECO:0000313" key="2">
    <source>
        <dbReference type="Proteomes" id="UP000463700"/>
    </source>
</evidence>
<proteinExistence type="predicted"/>
<dbReference type="AlphaFoldDB" id="A0A6N6WBC9"/>
<dbReference type="EMBL" id="VOSW01000050">
    <property type="protein sequence ID" value="KAE8757208.1"/>
    <property type="molecule type" value="Genomic_DNA"/>
</dbReference>
<gene>
    <name evidence="1" type="ORF">FSO04_25020</name>
</gene>
<dbReference type="RefSeq" id="WP_154563531.1">
    <property type="nucleotide sequence ID" value="NZ_VOSW01000050.1"/>
</dbReference>